<feature type="signal peptide" evidence="1">
    <location>
        <begin position="1"/>
        <end position="24"/>
    </location>
</feature>
<sequence>MSRLIAFACTVLAVLGFTVPGTGAAAWAEDGKLGIELNKLEDTDGACRAYLVYQNGTQMDFSALKIDLVMFGSDGVINRRLAVDGAPLRAGKTSVRLFDIRGLACAEIARMLVNDVLECEQGGEAKGDCIDLVTTSSRASAVLER</sequence>
<gene>
    <name evidence="2" type="ORF">OCH7691_04521</name>
</gene>
<dbReference type="InParanoid" id="A0A1Y5U0F3"/>
<reference evidence="2 3" key="1">
    <citation type="submission" date="2017-03" db="EMBL/GenBank/DDBJ databases">
        <authorList>
            <person name="Afonso C.L."/>
            <person name="Miller P.J."/>
            <person name="Scott M.A."/>
            <person name="Spackman E."/>
            <person name="Goraichik I."/>
            <person name="Dimitrov K.M."/>
            <person name="Suarez D.L."/>
            <person name="Swayne D.E."/>
        </authorList>
    </citation>
    <scope>NUCLEOTIDE SEQUENCE [LARGE SCALE GENOMIC DNA]</scope>
    <source>
        <strain evidence="2 3">CECT 7691</strain>
    </source>
</reference>
<dbReference type="EMBL" id="FWFR01000009">
    <property type="protein sequence ID" value="SLN77721.1"/>
    <property type="molecule type" value="Genomic_DNA"/>
</dbReference>
<dbReference type="OrthoDB" id="7707524at2"/>
<accession>A0A1Y5U0F3</accession>
<dbReference type="AlphaFoldDB" id="A0A1Y5U0F3"/>
<organism evidence="2 3">
    <name type="scientific">Oceanibacterium hippocampi</name>
    <dbReference type="NCBI Taxonomy" id="745714"/>
    <lineage>
        <taxon>Bacteria</taxon>
        <taxon>Pseudomonadati</taxon>
        <taxon>Pseudomonadota</taxon>
        <taxon>Alphaproteobacteria</taxon>
        <taxon>Sneathiellales</taxon>
        <taxon>Sneathiellaceae</taxon>
        <taxon>Oceanibacterium</taxon>
    </lineage>
</organism>
<evidence type="ECO:0000256" key="1">
    <source>
        <dbReference type="SAM" id="SignalP"/>
    </source>
</evidence>
<evidence type="ECO:0000313" key="3">
    <source>
        <dbReference type="Proteomes" id="UP000193200"/>
    </source>
</evidence>
<keyword evidence="1" id="KW-0732">Signal</keyword>
<evidence type="ECO:0008006" key="4">
    <source>
        <dbReference type="Google" id="ProtNLM"/>
    </source>
</evidence>
<evidence type="ECO:0000313" key="2">
    <source>
        <dbReference type="EMBL" id="SLN77721.1"/>
    </source>
</evidence>
<dbReference type="Proteomes" id="UP000193200">
    <property type="component" value="Unassembled WGS sequence"/>
</dbReference>
<name>A0A1Y5U0F3_9PROT</name>
<keyword evidence="3" id="KW-1185">Reference proteome</keyword>
<feature type="chain" id="PRO_5012644665" description="Tat pathway signal sequence domain protein" evidence="1">
    <location>
        <begin position="25"/>
        <end position="145"/>
    </location>
</feature>
<protein>
    <recommendedName>
        <fullName evidence="4">Tat pathway signal sequence domain protein</fullName>
    </recommendedName>
</protein>
<proteinExistence type="predicted"/>
<dbReference type="RefSeq" id="WP_085885850.1">
    <property type="nucleotide sequence ID" value="NZ_FWFR01000009.1"/>
</dbReference>